<comment type="subcellular location">
    <subcellularLocation>
        <location evidence="1">Nucleus</location>
        <location evidence="1">Nucleolus</location>
    </subcellularLocation>
</comment>
<comment type="function">
    <text evidence="5">Involved in rRNA-processing and ribosome biogenesis.</text>
</comment>
<reference evidence="11" key="1">
    <citation type="submission" date="2022-11" db="UniProtKB">
        <authorList>
            <consortium name="WormBaseParasite"/>
        </authorList>
    </citation>
    <scope>IDENTIFICATION</scope>
</reference>
<accession>A0A915IMA9</accession>
<dbReference type="InterPro" id="IPR057776">
    <property type="entry name" value="UTP23_sensor"/>
</dbReference>
<dbReference type="InterPro" id="IPR029060">
    <property type="entry name" value="PIN-like_dom_sf"/>
</dbReference>
<evidence type="ECO:0000313" key="11">
    <source>
        <dbReference type="WBParaSite" id="nRc.2.0.1.t14999-RA"/>
    </source>
</evidence>
<evidence type="ECO:0000259" key="9">
    <source>
        <dbReference type="Pfam" id="PF24779"/>
    </source>
</evidence>
<keyword evidence="10" id="KW-1185">Reference proteome</keyword>
<sequence length="244" mass="28502">MKIQRYKRVRRILNFYKNNFHISHPYKIVADGTFLKAALDNKINLREQMSVYLGNQECQFFVTECVVRELQSLGAPLKGALSIAREYKSLKCKHPRLLTASQCLHNLAKKDKQEKYFFATQDQILTENLHRIPGKPLLFIKYNAILLEKPTEMSEATKNEQSEAKLNFEGVQKENLQNLLKKNDLLNDKTEIKKKRRKIKGPNPLSCKKKKIKFVPPLSESDAKKRKRKRIKNENSIKKAKFDT</sequence>
<evidence type="ECO:0000256" key="4">
    <source>
        <dbReference type="ARBA" id="ARBA00023242"/>
    </source>
</evidence>
<proteinExistence type="inferred from homology"/>
<dbReference type="GO" id="GO:0032040">
    <property type="term" value="C:small-subunit processome"/>
    <property type="evidence" value="ECO:0007669"/>
    <property type="project" value="InterPro"/>
</dbReference>
<keyword evidence="4" id="KW-0539">Nucleus</keyword>
<dbReference type="AlphaFoldDB" id="A0A915IMA9"/>
<evidence type="ECO:0000256" key="6">
    <source>
        <dbReference type="ARBA" id="ARBA00038503"/>
    </source>
</evidence>
<dbReference type="InterPro" id="IPR006984">
    <property type="entry name" value="Fcf1/UTP23"/>
</dbReference>
<dbReference type="FunFam" id="3.40.50.1010:FF:000006">
    <property type="entry name" value="rRNA-processing protein UTP23 homolog"/>
    <property type="match status" value="1"/>
</dbReference>
<evidence type="ECO:0000256" key="5">
    <source>
        <dbReference type="ARBA" id="ARBA00037300"/>
    </source>
</evidence>
<evidence type="ECO:0000313" key="10">
    <source>
        <dbReference type="Proteomes" id="UP000887565"/>
    </source>
</evidence>
<dbReference type="Proteomes" id="UP000887565">
    <property type="component" value="Unplaced"/>
</dbReference>
<dbReference type="GO" id="GO:0006364">
    <property type="term" value="P:rRNA processing"/>
    <property type="evidence" value="ECO:0007669"/>
    <property type="project" value="UniProtKB-KW"/>
</dbReference>
<protein>
    <recommendedName>
        <fullName evidence="7">rRNA-processing protein UTP23 homolog</fullName>
    </recommendedName>
</protein>
<feature type="region of interest" description="Disordered" evidence="8">
    <location>
        <begin position="194"/>
        <end position="244"/>
    </location>
</feature>
<dbReference type="SUPFAM" id="SSF88723">
    <property type="entry name" value="PIN domain-like"/>
    <property type="match status" value="1"/>
</dbReference>
<dbReference type="Pfam" id="PF04900">
    <property type="entry name" value="Fcf1"/>
    <property type="match status" value="1"/>
</dbReference>
<dbReference type="Gene3D" id="3.40.50.1010">
    <property type="entry name" value="5'-nuclease"/>
    <property type="match status" value="1"/>
</dbReference>
<evidence type="ECO:0000256" key="8">
    <source>
        <dbReference type="SAM" id="MobiDB-lite"/>
    </source>
</evidence>
<evidence type="ECO:0000256" key="7">
    <source>
        <dbReference type="ARBA" id="ARBA00071400"/>
    </source>
</evidence>
<dbReference type="WBParaSite" id="nRc.2.0.1.t14999-RA">
    <property type="protein sequence ID" value="nRc.2.0.1.t14999-RA"/>
    <property type="gene ID" value="nRc.2.0.1.g14999"/>
</dbReference>
<evidence type="ECO:0000256" key="1">
    <source>
        <dbReference type="ARBA" id="ARBA00004604"/>
    </source>
</evidence>
<organism evidence="10 11">
    <name type="scientific">Romanomermis culicivorax</name>
    <name type="common">Nematode worm</name>
    <dbReference type="NCBI Taxonomy" id="13658"/>
    <lineage>
        <taxon>Eukaryota</taxon>
        <taxon>Metazoa</taxon>
        <taxon>Ecdysozoa</taxon>
        <taxon>Nematoda</taxon>
        <taxon>Enoplea</taxon>
        <taxon>Dorylaimia</taxon>
        <taxon>Mermithida</taxon>
        <taxon>Mermithoidea</taxon>
        <taxon>Mermithidae</taxon>
        <taxon>Romanomermis</taxon>
    </lineage>
</organism>
<evidence type="ECO:0000256" key="3">
    <source>
        <dbReference type="ARBA" id="ARBA00022552"/>
    </source>
</evidence>
<keyword evidence="2" id="KW-0690">Ribosome biogenesis</keyword>
<comment type="similarity">
    <text evidence="6">Belongs to the UTP23/FCF1 family. UTP23 subfamily.</text>
</comment>
<evidence type="ECO:0000256" key="2">
    <source>
        <dbReference type="ARBA" id="ARBA00022517"/>
    </source>
</evidence>
<name>A0A915IMA9_ROMCU</name>
<feature type="compositionally biased region" description="Basic and acidic residues" evidence="8">
    <location>
        <begin position="232"/>
        <end position="244"/>
    </location>
</feature>
<dbReference type="PANTHER" id="PTHR12416">
    <property type="entry name" value="RRNA-PROCESSING PROTEIN UTP23 HOMOLOG"/>
    <property type="match status" value="1"/>
</dbReference>
<feature type="domain" description="UTP23 sensor motif region" evidence="9">
    <location>
        <begin position="193"/>
        <end position="211"/>
    </location>
</feature>
<keyword evidence="3" id="KW-0698">rRNA processing</keyword>
<dbReference type="Pfam" id="PF24779">
    <property type="entry name" value="UTP23_sensor"/>
    <property type="match status" value="1"/>
</dbReference>
<dbReference type="OMA" id="CCMQALY"/>